<comment type="similarity">
    <text evidence="1">Belongs to the peptidase M16 family.</text>
</comment>
<proteinExistence type="inferred from homology"/>
<feature type="domain" description="Peptidase M16 N-terminal" evidence="7">
    <location>
        <begin position="22"/>
        <end position="127"/>
    </location>
</feature>
<evidence type="ECO:0000256" key="2">
    <source>
        <dbReference type="ARBA" id="ARBA00022670"/>
    </source>
</evidence>
<reference evidence="10 11" key="1">
    <citation type="submission" date="2015-09" db="EMBL/GenBank/DDBJ databases">
        <title>Trachymyrmex zeteki WGS genome.</title>
        <authorList>
            <person name="Nygaard S."/>
            <person name="Hu H."/>
            <person name="Boomsma J."/>
            <person name="Zhang G."/>
        </authorList>
    </citation>
    <scope>NUCLEOTIDE SEQUENCE [LARGE SCALE GENOMIC DNA]</scope>
    <source>
        <strain evidence="10">Tzet28-1</strain>
        <tissue evidence="10">Whole body</tissue>
    </source>
</reference>
<feature type="domain" description="Peptidase M16 middle/third" evidence="9">
    <location>
        <begin position="372"/>
        <end position="660"/>
    </location>
</feature>
<dbReference type="STRING" id="64791.A0A151WU52"/>
<keyword evidence="5" id="KW-0862">Zinc</keyword>
<evidence type="ECO:0000256" key="3">
    <source>
        <dbReference type="ARBA" id="ARBA00022723"/>
    </source>
</evidence>
<dbReference type="PANTHER" id="PTHR43690:SF18">
    <property type="entry name" value="INSULIN-DEGRADING ENZYME-RELATED"/>
    <property type="match status" value="1"/>
</dbReference>
<dbReference type="Gene3D" id="3.30.830.10">
    <property type="entry name" value="Metalloenzyme, LuxS/M16 peptidase-like"/>
    <property type="match status" value="4"/>
</dbReference>
<evidence type="ECO:0000313" key="10">
    <source>
        <dbReference type="EMBL" id="KYQ51364.1"/>
    </source>
</evidence>
<evidence type="ECO:0000256" key="6">
    <source>
        <dbReference type="ARBA" id="ARBA00023049"/>
    </source>
</evidence>
<dbReference type="GO" id="GO:0008237">
    <property type="term" value="F:metallopeptidase activity"/>
    <property type="evidence" value="ECO:0007669"/>
    <property type="project" value="UniProtKB-KW"/>
</dbReference>
<dbReference type="EMBL" id="KQ982745">
    <property type="protein sequence ID" value="KYQ51364.1"/>
    <property type="molecule type" value="Genomic_DNA"/>
</dbReference>
<dbReference type="InterPro" id="IPR050626">
    <property type="entry name" value="Peptidase_M16"/>
</dbReference>
<name>A0A151WU52_9HYME</name>
<dbReference type="InterPro" id="IPR032632">
    <property type="entry name" value="Peptidase_M16_M"/>
</dbReference>
<dbReference type="SUPFAM" id="SSF63411">
    <property type="entry name" value="LuxS/MPP-like metallohydrolase"/>
    <property type="match status" value="4"/>
</dbReference>
<evidence type="ECO:0000256" key="1">
    <source>
        <dbReference type="ARBA" id="ARBA00007261"/>
    </source>
</evidence>
<dbReference type="Pfam" id="PF00675">
    <property type="entry name" value="Peptidase_M16"/>
    <property type="match status" value="1"/>
</dbReference>
<feature type="domain" description="Peptidase M16 C-terminal" evidence="8">
    <location>
        <begin position="666"/>
        <end position="848"/>
    </location>
</feature>
<keyword evidence="3" id="KW-0479">Metal-binding</keyword>
<dbReference type="Pfam" id="PF16187">
    <property type="entry name" value="Peptidase_M16_M"/>
    <property type="match status" value="1"/>
</dbReference>
<evidence type="ECO:0000259" key="9">
    <source>
        <dbReference type="Pfam" id="PF16187"/>
    </source>
</evidence>
<accession>A0A151WU52</accession>
<protein>
    <submittedName>
        <fullName evidence="10">Nardilysin</fullName>
    </submittedName>
</protein>
<sequence length="1019" mass="118999">MDQQIEAFLKSFNQILEKISEKKLDAACGLCVGVGCFSDPENQGIANLFRHMVFMESEKYSEEIDFKAFIKERSGFVDVLTDSEQTTFYFDVQEKHLLSVLDRFAQGFINPLMKKDVIIRERENISEYKPVSYDENEELLFCAQTDPVNKYIQDSFMTFSSNKDDDKLCEELHKFRNRHYGAHRMTIAIQARLSLGTLEKFVTKCFVDVPSNKLSTDDYEDNVPCVPFNTSDIERILTGTRSHISHIMFKQDDKLEVTWTMPLPLDFYKNKPHEYIAWIIGYRGKGSLTSYLRTKMPCCIGCDNVQCNSKTFLRYNCIYTVLKLTVVLFCEKQEHLKEVLDAIFSFINLLKKEDPHKRTIYYDYYKIMEYNFRFINETDSMDYIVSLCKGMHFYPPRDYITANKLIYIEYNLEAIQKYLNYLKPETASITILQKNPRPLTFDYNEVQSCVKNKKKHIYIEVPKECIEHWKSIKPLPDFHLPLKNEFIASDFSLISIPVKVPKYPVKIYNDHVSEIWYRPDPKFRLPKCCMNLQFVSSLGIQSPKNVIFMEIYCRALKLLLFEELYPAVVAGFEYHISTSDKGIIIKMNGFIEKLPRLLITIANYMTNYPALVTKSLFESCKVQLLNEGYYSKAFMDPYHLIDDVKLSILKLIHYTDVEKHTVLSNVNFKEFRRFVKSFTDHLYVQCLVQGNITQDDAIETIQHCLKIINCGPLLSNTVQQMRVVQIPLGISYCKLKNIDKMNATSVVTNYYQFDVMSVELSVLLDLMMEMIEILLHNWVSNETMQFKVVSCDSDYINGVLGYSITVNTKANKCTTEHMDEQIEVFLQLFNGILNDFLEMDLDQLKERLIIEKKLYQYTDNVLKEEVDRNWSEIIQGEYVFDRYEREVLAIQNIKIDDLKRCFAKHIKNGNNFRKLSIHVIGNDPEKIAVEKENFENPKTEHFTLEYISDWGTSYDYHLTAYRTSTRHPSMSSLLLTDAIRLADVRRRDSRVAIVLICDRLLATDSLTVKPKAATHVTPG</sequence>
<dbReference type="InterPro" id="IPR011249">
    <property type="entry name" value="Metalloenz_LuxS/M16"/>
</dbReference>
<keyword evidence="6" id="KW-0482">Metalloprotease</keyword>
<dbReference type="Pfam" id="PF05193">
    <property type="entry name" value="Peptidase_M16_C"/>
    <property type="match status" value="2"/>
</dbReference>
<dbReference type="InterPro" id="IPR007863">
    <property type="entry name" value="Peptidase_M16_C"/>
</dbReference>
<keyword evidence="2" id="KW-0645">Protease</keyword>
<organism evidence="10 11">
    <name type="scientific">Mycetomoellerius zeteki</name>
    <dbReference type="NCBI Taxonomy" id="64791"/>
    <lineage>
        <taxon>Eukaryota</taxon>
        <taxon>Metazoa</taxon>
        <taxon>Ecdysozoa</taxon>
        <taxon>Arthropoda</taxon>
        <taxon>Hexapoda</taxon>
        <taxon>Insecta</taxon>
        <taxon>Pterygota</taxon>
        <taxon>Neoptera</taxon>
        <taxon>Endopterygota</taxon>
        <taxon>Hymenoptera</taxon>
        <taxon>Apocrita</taxon>
        <taxon>Aculeata</taxon>
        <taxon>Formicoidea</taxon>
        <taxon>Formicidae</taxon>
        <taxon>Myrmicinae</taxon>
        <taxon>Mycetomoellerius</taxon>
    </lineage>
</organism>
<evidence type="ECO:0000256" key="5">
    <source>
        <dbReference type="ARBA" id="ARBA00022833"/>
    </source>
</evidence>
<keyword evidence="11" id="KW-1185">Reference proteome</keyword>
<dbReference type="PANTHER" id="PTHR43690">
    <property type="entry name" value="NARDILYSIN"/>
    <property type="match status" value="1"/>
</dbReference>
<keyword evidence="4" id="KW-0378">Hydrolase</keyword>
<dbReference type="InterPro" id="IPR011765">
    <property type="entry name" value="Pept_M16_N"/>
</dbReference>
<evidence type="ECO:0000256" key="4">
    <source>
        <dbReference type="ARBA" id="ARBA00022801"/>
    </source>
</evidence>
<feature type="domain" description="Peptidase M16 C-terminal" evidence="8">
    <location>
        <begin position="170"/>
        <end position="355"/>
    </location>
</feature>
<gene>
    <name evidence="10" type="ORF">ALC60_09529</name>
</gene>
<dbReference type="GO" id="GO:0046872">
    <property type="term" value="F:metal ion binding"/>
    <property type="evidence" value="ECO:0007669"/>
    <property type="project" value="UniProtKB-KW"/>
</dbReference>
<evidence type="ECO:0000313" key="11">
    <source>
        <dbReference type="Proteomes" id="UP000075809"/>
    </source>
</evidence>
<evidence type="ECO:0000259" key="8">
    <source>
        <dbReference type="Pfam" id="PF05193"/>
    </source>
</evidence>
<evidence type="ECO:0000259" key="7">
    <source>
        <dbReference type="Pfam" id="PF00675"/>
    </source>
</evidence>
<dbReference type="AlphaFoldDB" id="A0A151WU52"/>
<dbReference type="Proteomes" id="UP000075809">
    <property type="component" value="Unassembled WGS sequence"/>
</dbReference>
<dbReference type="GO" id="GO:0006508">
    <property type="term" value="P:proteolysis"/>
    <property type="evidence" value="ECO:0007669"/>
    <property type="project" value="UniProtKB-KW"/>
</dbReference>